<dbReference type="InterPro" id="IPR016197">
    <property type="entry name" value="Chromo-like_dom_sf"/>
</dbReference>
<keyword evidence="6" id="KW-1185">Reference proteome</keyword>
<keyword evidence="2" id="KW-0539">Nucleus</keyword>
<protein>
    <recommendedName>
        <fullName evidence="4">Chromo domain-containing protein</fullName>
    </recommendedName>
</protein>
<dbReference type="PANTHER" id="PTHR47240">
    <property type="entry name" value="CHROMO DOMAIN-CONTAINING PROTEIN LHP1"/>
    <property type="match status" value="1"/>
</dbReference>
<dbReference type="InterPro" id="IPR023780">
    <property type="entry name" value="Chromo_domain"/>
</dbReference>
<feature type="compositionally biased region" description="Low complexity" evidence="3">
    <location>
        <begin position="77"/>
        <end position="87"/>
    </location>
</feature>
<dbReference type="SMART" id="SM00300">
    <property type="entry name" value="ChSh"/>
    <property type="match status" value="1"/>
</dbReference>
<evidence type="ECO:0000256" key="2">
    <source>
        <dbReference type="ARBA" id="ARBA00023242"/>
    </source>
</evidence>
<sequence>MSFGSRGVVALGLRVDNSKMKGGGKKRNNGGVVGSEPALASPNDAVAAANGGESLVADLGEKDQTQKAKDVGEQEKIQQLQQQQQVEPEAEAKATEEGAAAEEQEDEQDDDEEEDGDDDEDEAATERPKLDEGFYEIEAIRRKRVRKGQLQYLIKWRGWPEAANTWEPLENLQSCSDVIDAFEDSLRSGKHRKRKRKHGTPHTQSKKKQQRSTFPADVTGDRNGDIKEITKQTGVENGCGNVSQQNDNSKDGNEYDPKLSELKTIMSTNEASMDKLAIHFEEAKASEGDAPADGGPKTDCIEPAQSNRRIGAKRRKSSSVKRFKQDSGSREPVSQNATTRSGGSFGRVQQPFTGNPGFRGENSICRNGTDGYKDASNITRIIKPIGYSASVSNNIQDVLVTFTAMRSDGTEVMVDNKFLKANNPLLLINFYEQHLRYSPTSSLDRDIDGEITNAVFVRGFELEI</sequence>
<dbReference type="PRINTS" id="PR00504">
    <property type="entry name" value="CHROMODOMAIN"/>
</dbReference>
<feature type="region of interest" description="Disordered" evidence="3">
    <location>
        <begin position="286"/>
        <end position="364"/>
    </location>
</feature>
<evidence type="ECO:0000256" key="3">
    <source>
        <dbReference type="SAM" id="MobiDB-lite"/>
    </source>
</evidence>
<dbReference type="OrthoDB" id="1918685at2759"/>
<feature type="compositionally biased region" description="Polar residues" evidence="3">
    <location>
        <begin position="332"/>
        <end position="342"/>
    </location>
</feature>
<feature type="compositionally biased region" description="Basic residues" evidence="3">
    <location>
        <begin position="310"/>
        <end position="322"/>
    </location>
</feature>
<accession>A0A8J4QTY3</accession>
<dbReference type="GO" id="GO:0005634">
    <property type="term" value="C:nucleus"/>
    <property type="evidence" value="ECO:0007669"/>
    <property type="project" value="UniProtKB-SubCell"/>
</dbReference>
<feature type="compositionally biased region" description="Basic and acidic residues" evidence="3">
    <location>
        <begin position="248"/>
        <end position="257"/>
    </location>
</feature>
<dbReference type="GO" id="GO:0031507">
    <property type="term" value="P:heterochromatin formation"/>
    <property type="evidence" value="ECO:0007669"/>
    <property type="project" value="InterPro"/>
</dbReference>
<dbReference type="InterPro" id="IPR044251">
    <property type="entry name" value="LHP1-like"/>
</dbReference>
<dbReference type="Pfam" id="PF00385">
    <property type="entry name" value="Chromo"/>
    <property type="match status" value="1"/>
</dbReference>
<evidence type="ECO:0000313" key="5">
    <source>
        <dbReference type="EMBL" id="KAF3958668.1"/>
    </source>
</evidence>
<dbReference type="InterPro" id="IPR023779">
    <property type="entry name" value="Chromodomain_CS"/>
</dbReference>
<gene>
    <name evidence="5" type="ORF">CMV_016447</name>
</gene>
<organism evidence="5 6">
    <name type="scientific">Castanea mollissima</name>
    <name type="common">Chinese chestnut</name>
    <dbReference type="NCBI Taxonomy" id="60419"/>
    <lineage>
        <taxon>Eukaryota</taxon>
        <taxon>Viridiplantae</taxon>
        <taxon>Streptophyta</taxon>
        <taxon>Embryophyta</taxon>
        <taxon>Tracheophyta</taxon>
        <taxon>Spermatophyta</taxon>
        <taxon>Magnoliopsida</taxon>
        <taxon>eudicotyledons</taxon>
        <taxon>Gunneridae</taxon>
        <taxon>Pentapetalae</taxon>
        <taxon>rosids</taxon>
        <taxon>fabids</taxon>
        <taxon>Fagales</taxon>
        <taxon>Fagaceae</taxon>
        <taxon>Castanea</taxon>
    </lineage>
</organism>
<proteinExistence type="predicted"/>
<feature type="compositionally biased region" description="Polar residues" evidence="3">
    <location>
        <begin position="231"/>
        <end position="247"/>
    </location>
</feature>
<dbReference type="InterPro" id="IPR017984">
    <property type="entry name" value="Chromo_dom_subgr"/>
</dbReference>
<feature type="compositionally biased region" description="Acidic residues" evidence="3">
    <location>
        <begin position="99"/>
        <end position="123"/>
    </location>
</feature>
<dbReference type="EMBL" id="JRKL02002504">
    <property type="protein sequence ID" value="KAF3958668.1"/>
    <property type="molecule type" value="Genomic_DNA"/>
</dbReference>
<dbReference type="PROSITE" id="PS00598">
    <property type="entry name" value="CHROMO_1"/>
    <property type="match status" value="1"/>
</dbReference>
<dbReference type="AlphaFoldDB" id="A0A8J4QTY3"/>
<dbReference type="InterPro" id="IPR008251">
    <property type="entry name" value="Chromo_shadow_dom"/>
</dbReference>
<feature type="compositionally biased region" description="Basic and acidic residues" evidence="3">
    <location>
        <begin position="219"/>
        <end position="230"/>
    </location>
</feature>
<evidence type="ECO:0000259" key="4">
    <source>
        <dbReference type="PROSITE" id="PS50013"/>
    </source>
</evidence>
<dbReference type="Gene3D" id="2.40.50.40">
    <property type="match status" value="1"/>
</dbReference>
<dbReference type="SUPFAM" id="SSF54160">
    <property type="entry name" value="Chromo domain-like"/>
    <property type="match status" value="1"/>
</dbReference>
<comment type="caution">
    <text evidence="5">The sequence shown here is derived from an EMBL/GenBank/DDBJ whole genome shotgun (WGS) entry which is preliminary data.</text>
</comment>
<name>A0A8J4QTY3_9ROSI</name>
<dbReference type="Proteomes" id="UP000737018">
    <property type="component" value="Unassembled WGS sequence"/>
</dbReference>
<feature type="compositionally biased region" description="Basic and acidic residues" evidence="3">
    <location>
        <begin position="59"/>
        <end position="76"/>
    </location>
</feature>
<feature type="region of interest" description="Disordered" evidence="3">
    <location>
        <begin position="14"/>
        <end position="138"/>
    </location>
</feature>
<reference evidence="5" key="1">
    <citation type="submission" date="2020-03" db="EMBL/GenBank/DDBJ databases">
        <title>Castanea mollissima Vanexum genome sequencing.</title>
        <authorList>
            <person name="Staton M."/>
        </authorList>
    </citation>
    <scope>NUCLEOTIDE SEQUENCE</scope>
    <source>
        <tissue evidence="5">Leaf</tissue>
    </source>
</reference>
<feature type="domain" description="Chromo" evidence="4">
    <location>
        <begin position="135"/>
        <end position="194"/>
    </location>
</feature>
<dbReference type="InterPro" id="IPR000953">
    <property type="entry name" value="Chromo/chromo_shadow_dom"/>
</dbReference>
<dbReference type="PANTHER" id="PTHR47240:SF2">
    <property type="entry name" value="CHROMO DOMAIN-CONTAINING PROTEIN LHP1"/>
    <property type="match status" value="1"/>
</dbReference>
<feature type="region of interest" description="Disordered" evidence="3">
    <location>
        <begin position="186"/>
        <end position="257"/>
    </location>
</feature>
<evidence type="ECO:0000313" key="6">
    <source>
        <dbReference type="Proteomes" id="UP000737018"/>
    </source>
</evidence>
<comment type="subcellular location">
    <subcellularLocation>
        <location evidence="1">Nucleus</location>
    </subcellularLocation>
</comment>
<evidence type="ECO:0000256" key="1">
    <source>
        <dbReference type="ARBA" id="ARBA00004123"/>
    </source>
</evidence>
<dbReference type="SMART" id="SM00298">
    <property type="entry name" value="CHROMO"/>
    <property type="match status" value="1"/>
</dbReference>
<dbReference type="PROSITE" id="PS50013">
    <property type="entry name" value="CHROMO_2"/>
    <property type="match status" value="1"/>
</dbReference>
<dbReference type="GO" id="GO:0000792">
    <property type="term" value="C:heterochromatin"/>
    <property type="evidence" value="ECO:0007669"/>
    <property type="project" value="UniProtKB-ARBA"/>
</dbReference>
<dbReference type="CDD" id="cd18982">
    <property type="entry name" value="CSD"/>
    <property type="match status" value="1"/>
</dbReference>
<feature type="compositionally biased region" description="Basic residues" evidence="3">
    <location>
        <begin position="188"/>
        <end position="210"/>
    </location>
</feature>
<dbReference type="CDD" id="cd00024">
    <property type="entry name" value="CD_CSD"/>
    <property type="match status" value="1"/>
</dbReference>